<evidence type="ECO:0000256" key="1">
    <source>
        <dbReference type="ARBA" id="ARBA00004167"/>
    </source>
</evidence>
<evidence type="ECO:0000313" key="5">
    <source>
        <dbReference type="Proteomes" id="UP000321523"/>
    </source>
</evidence>
<proteinExistence type="predicted"/>
<dbReference type="SUPFAM" id="SSF117892">
    <property type="entry name" value="Band 7/SPFH domain"/>
    <property type="match status" value="1"/>
</dbReference>
<dbReference type="GO" id="GO:0016020">
    <property type="term" value="C:membrane"/>
    <property type="evidence" value="ECO:0007669"/>
    <property type="project" value="UniProtKB-SubCell"/>
</dbReference>
<sequence>MRVVLNSIKAFFARHLMTMTLVLLIATFLAGLLYPMSVITIPAGNVGVLWRRFAGGTDLTTVSDEGIHLIAPFDELVIYDARLLQVEHDFDVLSSDGLTMTVNIAFRFRIIKENTPILHKYVGMNYTEILMLPEIGSQARNVFSQYLPDQIYTKRDEIQEKIEFAVRDSLTNEFNPDSLINVEYIQLEDVLIRSIRLPPEIQASIVRKVEQYHLSLEYTHRLNRERSEAERRIIEANGIRQFQEIIGEGITQAYLQWKGIDATLQLAQSNNAKVVIIGSGSSGMPLILGNLDSASGQGGSGSVSLNAPTGATSRPSGLTELMPPPLRLTTPPDETAPSPQAPAARSLPPVPVEGWPTPSDASGESRKPALPGGQHR</sequence>
<dbReference type="Pfam" id="PF01145">
    <property type="entry name" value="Band_7"/>
    <property type="match status" value="1"/>
</dbReference>
<evidence type="ECO:0000259" key="3">
    <source>
        <dbReference type="Pfam" id="PF01145"/>
    </source>
</evidence>
<dbReference type="InterPro" id="IPR000163">
    <property type="entry name" value="Prohibitin"/>
</dbReference>
<dbReference type="OrthoDB" id="9792660at2"/>
<gene>
    <name evidence="4" type="ORF">SAE02_67390</name>
</gene>
<dbReference type="RefSeq" id="WP_052832390.1">
    <property type="nucleotide sequence ID" value="NZ_BJYZ01000045.1"/>
</dbReference>
<dbReference type="InterPro" id="IPR001107">
    <property type="entry name" value="Band_7"/>
</dbReference>
<evidence type="ECO:0000313" key="4">
    <source>
        <dbReference type="EMBL" id="GEO42591.1"/>
    </source>
</evidence>
<dbReference type="CDD" id="cd03401">
    <property type="entry name" value="SPFH_prohibitin"/>
    <property type="match status" value="1"/>
</dbReference>
<comment type="subcellular location">
    <subcellularLocation>
        <location evidence="1">Membrane</location>
        <topology evidence="1">Single-pass membrane protein</topology>
    </subcellularLocation>
</comment>
<evidence type="ECO:0000256" key="2">
    <source>
        <dbReference type="SAM" id="MobiDB-lite"/>
    </source>
</evidence>
<protein>
    <recommendedName>
        <fullName evidence="3">Band 7 domain-containing protein</fullName>
    </recommendedName>
</protein>
<reference evidence="4 5" key="1">
    <citation type="submission" date="2019-07" db="EMBL/GenBank/DDBJ databases">
        <title>Whole genome shotgun sequence of Skermanella aerolata NBRC 106429.</title>
        <authorList>
            <person name="Hosoyama A."/>
            <person name="Uohara A."/>
            <person name="Ohji S."/>
            <person name="Ichikawa N."/>
        </authorList>
    </citation>
    <scope>NUCLEOTIDE SEQUENCE [LARGE SCALE GENOMIC DNA]</scope>
    <source>
        <strain evidence="4 5">NBRC 106429</strain>
    </source>
</reference>
<accession>A0A512E1I8</accession>
<dbReference type="InterPro" id="IPR036013">
    <property type="entry name" value="Band_7/SPFH_dom_sf"/>
</dbReference>
<dbReference type="PANTHER" id="PTHR23222">
    <property type="entry name" value="PROHIBITIN"/>
    <property type="match status" value="1"/>
</dbReference>
<dbReference type="Proteomes" id="UP000321523">
    <property type="component" value="Unassembled WGS sequence"/>
</dbReference>
<dbReference type="PANTHER" id="PTHR23222:SF0">
    <property type="entry name" value="PROHIBITIN 1"/>
    <property type="match status" value="1"/>
</dbReference>
<feature type="region of interest" description="Disordered" evidence="2">
    <location>
        <begin position="295"/>
        <end position="376"/>
    </location>
</feature>
<comment type="caution">
    <text evidence="4">The sequence shown here is derived from an EMBL/GenBank/DDBJ whole genome shotgun (WGS) entry which is preliminary data.</text>
</comment>
<keyword evidence="5" id="KW-1185">Reference proteome</keyword>
<feature type="compositionally biased region" description="Polar residues" evidence="2">
    <location>
        <begin position="305"/>
        <end position="316"/>
    </location>
</feature>
<dbReference type="AlphaFoldDB" id="A0A512E1I8"/>
<organism evidence="4 5">
    <name type="scientific">Skermanella aerolata</name>
    <dbReference type="NCBI Taxonomy" id="393310"/>
    <lineage>
        <taxon>Bacteria</taxon>
        <taxon>Pseudomonadati</taxon>
        <taxon>Pseudomonadota</taxon>
        <taxon>Alphaproteobacteria</taxon>
        <taxon>Rhodospirillales</taxon>
        <taxon>Azospirillaceae</taxon>
        <taxon>Skermanella</taxon>
    </lineage>
</organism>
<dbReference type="EMBL" id="BJYZ01000045">
    <property type="protein sequence ID" value="GEO42591.1"/>
    <property type="molecule type" value="Genomic_DNA"/>
</dbReference>
<name>A0A512E1I8_9PROT</name>
<dbReference type="Gene3D" id="3.30.479.30">
    <property type="entry name" value="Band 7 domain"/>
    <property type="match status" value="1"/>
</dbReference>
<feature type="domain" description="Band 7" evidence="3">
    <location>
        <begin position="40"/>
        <end position="211"/>
    </location>
</feature>